<dbReference type="AlphaFoldDB" id="A0AAN8EWL2"/>
<evidence type="ECO:0008006" key="4">
    <source>
        <dbReference type="Google" id="ProtNLM"/>
    </source>
</evidence>
<dbReference type="EMBL" id="WIXE01012385">
    <property type="protein sequence ID" value="KAK5975973.1"/>
    <property type="molecule type" value="Genomic_DNA"/>
</dbReference>
<protein>
    <recommendedName>
        <fullName evidence="4">PABS domain-containing protein</fullName>
    </recommendedName>
</protein>
<evidence type="ECO:0000313" key="3">
    <source>
        <dbReference type="Proteomes" id="UP001331761"/>
    </source>
</evidence>
<comment type="caution">
    <text evidence="1">The sequence shown here is derived from an EMBL/GenBank/DDBJ whole genome shotgun (WGS) entry which is preliminary data.</text>
</comment>
<reference evidence="1 3" key="1">
    <citation type="submission" date="2019-10" db="EMBL/GenBank/DDBJ databases">
        <title>Assembly and Annotation for the nematode Trichostrongylus colubriformis.</title>
        <authorList>
            <person name="Martin J."/>
        </authorList>
    </citation>
    <scope>NUCLEOTIDE SEQUENCE [LARGE SCALE GENOMIC DNA]</scope>
    <source>
        <strain evidence="1">G859</strain>
        <tissue evidence="1">Whole worm</tissue>
    </source>
</reference>
<dbReference type="SUPFAM" id="SSF53335">
    <property type="entry name" value="S-adenosyl-L-methionine-dependent methyltransferases"/>
    <property type="match status" value="1"/>
</dbReference>
<feature type="non-terminal residue" evidence="1">
    <location>
        <position position="1"/>
    </location>
</feature>
<dbReference type="InterPro" id="IPR029063">
    <property type="entry name" value="SAM-dependent_MTases_sf"/>
</dbReference>
<gene>
    <name evidence="1" type="ORF">GCK32_015211</name>
    <name evidence="2" type="ORF">GCK32_015476</name>
</gene>
<sequence length="246" mass="27514">ELSSEKVDTTEWKIDKTYVTADSYLHPVIDLIIKSGAFPLTRHTQAKVLCIGLGGGALNSMLHHFFPEMDITVIEYNALMISMAKKWFGLEVNAHHRVMLDDGIKFIMEEVKLGSNYDIVFLDACDSRATDAEFVCPVTGFLDDKVVEGIAQLVGLHVEKKFTRIESQHQIAAAVSFPGTLIMNVASLKMTADELEEFMMSRLSKVFKHCSTQQTTASINKIYSCSQQYNGREDIALPLFINITVL</sequence>
<keyword evidence="3" id="KW-1185">Reference proteome</keyword>
<evidence type="ECO:0000313" key="2">
    <source>
        <dbReference type="EMBL" id="KAK5975973.1"/>
    </source>
</evidence>
<proteinExistence type="predicted"/>
<dbReference type="Gene3D" id="3.40.50.150">
    <property type="entry name" value="Vaccinia Virus protein VP39"/>
    <property type="match status" value="1"/>
</dbReference>
<name>A0AAN8EWL2_TRICO</name>
<accession>A0AAN8EWL2</accession>
<dbReference type="EMBL" id="WIXE01024149">
    <property type="protein sequence ID" value="KAK5965870.1"/>
    <property type="molecule type" value="Genomic_DNA"/>
</dbReference>
<organism evidence="1 3">
    <name type="scientific">Trichostrongylus colubriformis</name>
    <name type="common">Black scour worm</name>
    <dbReference type="NCBI Taxonomy" id="6319"/>
    <lineage>
        <taxon>Eukaryota</taxon>
        <taxon>Metazoa</taxon>
        <taxon>Ecdysozoa</taxon>
        <taxon>Nematoda</taxon>
        <taxon>Chromadorea</taxon>
        <taxon>Rhabditida</taxon>
        <taxon>Rhabditina</taxon>
        <taxon>Rhabditomorpha</taxon>
        <taxon>Strongyloidea</taxon>
        <taxon>Trichostrongylidae</taxon>
        <taxon>Trichostrongylus</taxon>
    </lineage>
</organism>
<dbReference type="Proteomes" id="UP001331761">
    <property type="component" value="Unassembled WGS sequence"/>
</dbReference>
<evidence type="ECO:0000313" key="1">
    <source>
        <dbReference type="EMBL" id="KAK5965870.1"/>
    </source>
</evidence>